<dbReference type="InterPro" id="IPR026341">
    <property type="entry name" value="T9SS_type_B"/>
</dbReference>
<dbReference type="Pfam" id="PF13585">
    <property type="entry name" value="CHU_C"/>
    <property type="match status" value="1"/>
</dbReference>
<evidence type="ECO:0000256" key="1">
    <source>
        <dbReference type="SAM" id="MobiDB-lite"/>
    </source>
</evidence>
<accession>A0A2G1VS79</accession>
<dbReference type="OrthoDB" id="9813840at2"/>
<feature type="compositionally biased region" description="Polar residues" evidence="1">
    <location>
        <begin position="117"/>
        <end position="132"/>
    </location>
</feature>
<dbReference type="NCBIfam" id="TIGR04131">
    <property type="entry name" value="Bac_Flav_CTERM"/>
    <property type="match status" value="1"/>
</dbReference>
<dbReference type="AlphaFoldDB" id="A0A2G1VS79"/>
<dbReference type="RefSeq" id="WP_099646160.1">
    <property type="nucleotide sequence ID" value="NZ_KZ319290.1"/>
</dbReference>
<organism evidence="3 4">
    <name type="scientific">Leeuwenhoekiella nanhaiensis</name>
    <dbReference type="NCBI Taxonomy" id="1655491"/>
    <lineage>
        <taxon>Bacteria</taxon>
        <taxon>Pseudomonadati</taxon>
        <taxon>Bacteroidota</taxon>
        <taxon>Flavobacteriia</taxon>
        <taxon>Flavobacteriales</taxon>
        <taxon>Flavobacteriaceae</taxon>
        <taxon>Leeuwenhoekiella</taxon>
    </lineage>
</organism>
<reference evidence="3 4" key="1">
    <citation type="submission" date="2017-08" db="EMBL/GenBank/DDBJ databases">
        <title>The whole genome shortgun sequences of strain Leeuwenhoekiella nanhaiensis G18 from the South China Sea.</title>
        <authorList>
            <person name="Liu Q."/>
        </authorList>
    </citation>
    <scope>NUCLEOTIDE SEQUENCE [LARGE SCALE GENOMIC DNA]</scope>
    <source>
        <strain evidence="3 4">G18</strain>
    </source>
</reference>
<comment type="caution">
    <text evidence="3">The sequence shown here is derived from an EMBL/GenBank/DDBJ whole genome shotgun (WGS) entry which is preliminary data.</text>
</comment>
<feature type="chain" id="PRO_5013666232" evidence="2">
    <location>
        <begin position="21"/>
        <end position="689"/>
    </location>
</feature>
<dbReference type="Proteomes" id="UP000229433">
    <property type="component" value="Unassembled WGS sequence"/>
</dbReference>
<protein>
    <submittedName>
        <fullName evidence="3">Uncharacterized protein</fullName>
    </submittedName>
</protein>
<keyword evidence="4" id="KW-1185">Reference proteome</keyword>
<keyword evidence="2" id="KW-0732">Signal</keyword>
<proteinExistence type="predicted"/>
<feature type="signal peptide" evidence="2">
    <location>
        <begin position="1"/>
        <end position="20"/>
    </location>
</feature>
<dbReference type="EMBL" id="NQXA01000007">
    <property type="protein sequence ID" value="PHQ29309.1"/>
    <property type="molecule type" value="Genomic_DNA"/>
</dbReference>
<evidence type="ECO:0000313" key="4">
    <source>
        <dbReference type="Proteomes" id="UP000229433"/>
    </source>
</evidence>
<dbReference type="Gene3D" id="2.60.120.380">
    <property type="match status" value="1"/>
</dbReference>
<gene>
    <name evidence="3" type="ORF">CJ305_10190</name>
</gene>
<evidence type="ECO:0000313" key="3">
    <source>
        <dbReference type="EMBL" id="PHQ29309.1"/>
    </source>
</evidence>
<name>A0A2G1VS79_9FLAO</name>
<feature type="region of interest" description="Disordered" evidence="1">
    <location>
        <begin position="117"/>
        <end position="141"/>
    </location>
</feature>
<evidence type="ECO:0000256" key="2">
    <source>
        <dbReference type="SAM" id="SignalP"/>
    </source>
</evidence>
<sequence>MKNIAIVWFMVFFGVLNAQNANDCTDAIVLCGDTPVGIEPSGVGFDEFSLPGNFQPPCYSFNNQTAWFKVEIDQGGSFTFDIVPENPNDDYDFAVYGPVQDCQNLGSAIRCSSTHPPSANVDANTGLNNTETDTSEGPGADGNGYLKAIDAMAGETYYILIDRASGSSRFSIDLTGTATTPKTTGFNVPGNFEICSTTGTNTYNLNIQRDLILQGYPDTRVSFHGELGDANLARNELPDLYTNTLDSEILYARIYSPLNSCSEIVPFKISVAASLVNDNPGSVFICDTSINQNYNLLPLGNEIIRSRTDQQIRFYQSQQDRDTDQNTIQTLNLSSSQTAVYYRIESTSGDCLLLDEFTFFLTEPPAVLKPSALDVCVADENSLTLNLDQKANEALGGQDISLFSRRYYATANDRDLDQNRLSSNYTTEAVAQEIFMRIVANRSGCYSDTSFQVVFNESPVFEFPETAYYCTDTQEPVELRVSSGFAYYEWSTSQEGIDLNTIFIDEPGEYSITVYNEAGCGTTQTVQVLPSEKAIVERVEVTGLNYPNNEVSIQVSGNGDYEFSLDDAPYVDSSVFTGLSAGYHQLAIRDKNGCGTVETEPFLVLDYPRYFTPNGDGIHDTWRLIGLEEYPGAQIFIYDRYGKLLKQLESSSEGWDGTFLGTLLNPDDYWFELKLPDGISLKGHFSLIY</sequence>